<organism evidence="4 5">
    <name type="scientific">Bugula neritina</name>
    <name type="common">Brown bryozoan</name>
    <name type="synonym">Sertularia neritina</name>
    <dbReference type="NCBI Taxonomy" id="10212"/>
    <lineage>
        <taxon>Eukaryota</taxon>
        <taxon>Metazoa</taxon>
        <taxon>Spiralia</taxon>
        <taxon>Lophotrochozoa</taxon>
        <taxon>Bryozoa</taxon>
        <taxon>Gymnolaemata</taxon>
        <taxon>Cheilostomatida</taxon>
        <taxon>Flustrina</taxon>
        <taxon>Buguloidea</taxon>
        <taxon>Bugulidae</taxon>
        <taxon>Bugula</taxon>
    </lineage>
</organism>
<dbReference type="Proteomes" id="UP000593567">
    <property type="component" value="Unassembled WGS sequence"/>
</dbReference>
<dbReference type="InterPro" id="IPR002110">
    <property type="entry name" value="Ankyrin_rpt"/>
</dbReference>
<evidence type="ECO:0000313" key="4">
    <source>
        <dbReference type="EMBL" id="KAF6022208.1"/>
    </source>
</evidence>
<dbReference type="SUPFAM" id="SSF48403">
    <property type="entry name" value="Ankyrin repeat"/>
    <property type="match status" value="1"/>
</dbReference>
<protein>
    <submittedName>
        <fullName evidence="4">Uncharacterized protein</fullName>
    </submittedName>
</protein>
<evidence type="ECO:0000256" key="3">
    <source>
        <dbReference type="SAM" id="MobiDB-lite"/>
    </source>
</evidence>
<dbReference type="OrthoDB" id="5955452at2759"/>
<dbReference type="AlphaFoldDB" id="A0A7J7JA27"/>
<dbReference type="EMBL" id="VXIV02002881">
    <property type="protein sequence ID" value="KAF6022208.1"/>
    <property type="molecule type" value="Genomic_DNA"/>
</dbReference>
<sequence length="301" mass="33499">MNQNEVLKFTQILTSVSYRDEEGNVLTELKKCLPFISFIEERYRLLCEHEVIHWAAERGYTDTIKSLLDSVSVDQKVELLKIQNDDGCTAIEIAAENRYTDIIKCLLDGVSVDQKVELFKATNRVAIHCAAHGGHTDIIKFLLDGVSVDQKIELLEILDISDNTAIHCAAQGGHTDIIKCLLDGVSVEQKPSWFQFPPQPTNITGPFSMPYLPTPSAPQRFPRPENFTVSLPSQPAQLNAPSFNHSVDWSAFNPPTSNNMTSTIPSHLNGESSIHREADTQFKQPPPSMSNFANNAPPEVQ</sequence>
<accession>A0A7J7JA27</accession>
<keyword evidence="2" id="KW-0040">ANK repeat</keyword>
<evidence type="ECO:0000313" key="5">
    <source>
        <dbReference type="Proteomes" id="UP000593567"/>
    </source>
</evidence>
<keyword evidence="5" id="KW-1185">Reference proteome</keyword>
<feature type="compositionally biased region" description="Polar residues" evidence="3">
    <location>
        <begin position="257"/>
        <end position="272"/>
    </location>
</feature>
<proteinExistence type="predicted"/>
<evidence type="ECO:0000256" key="1">
    <source>
        <dbReference type="ARBA" id="ARBA00022737"/>
    </source>
</evidence>
<dbReference type="Pfam" id="PF12796">
    <property type="entry name" value="Ank_2"/>
    <property type="match status" value="2"/>
</dbReference>
<name>A0A7J7JA27_BUGNE</name>
<gene>
    <name evidence="4" type="ORF">EB796_019486</name>
</gene>
<keyword evidence="1" id="KW-0677">Repeat</keyword>
<dbReference type="PANTHER" id="PTHR24198:SF165">
    <property type="entry name" value="ANKYRIN REPEAT-CONTAINING PROTEIN-RELATED"/>
    <property type="match status" value="1"/>
</dbReference>
<dbReference type="Gene3D" id="1.25.40.20">
    <property type="entry name" value="Ankyrin repeat-containing domain"/>
    <property type="match status" value="2"/>
</dbReference>
<feature type="region of interest" description="Disordered" evidence="3">
    <location>
        <begin position="257"/>
        <end position="301"/>
    </location>
</feature>
<reference evidence="4" key="1">
    <citation type="submission" date="2020-06" db="EMBL/GenBank/DDBJ databases">
        <title>Draft genome of Bugula neritina, a colonial animal packing powerful symbionts and potential medicines.</title>
        <authorList>
            <person name="Rayko M."/>
        </authorList>
    </citation>
    <scope>NUCLEOTIDE SEQUENCE [LARGE SCALE GENOMIC DNA]</scope>
    <source>
        <strain evidence="4">Kwan_BN1</strain>
    </source>
</reference>
<dbReference type="InterPro" id="IPR036770">
    <property type="entry name" value="Ankyrin_rpt-contain_sf"/>
</dbReference>
<comment type="caution">
    <text evidence="4">The sequence shown here is derived from an EMBL/GenBank/DDBJ whole genome shotgun (WGS) entry which is preliminary data.</text>
</comment>
<dbReference type="SMART" id="SM00248">
    <property type="entry name" value="ANK"/>
    <property type="match status" value="4"/>
</dbReference>
<dbReference type="PANTHER" id="PTHR24198">
    <property type="entry name" value="ANKYRIN REPEAT AND PROTEIN KINASE DOMAIN-CONTAINING PROTEIN"/>
    <property type="match status" value="1"/>
</dbReference>
<evidence type="ECO:0000256" key="2">
    <source>
        <dbReference type="ARBA" id="ARBA00023043"/>
    </source>
</evidence>